<reference evidence="2" key="2">
    <citation type="journal article" date="2024" name="Plant">
        <title>Genomic evolution and insights into agronomic trait innovations of Sesamum species.</title>
        <authorList>
            <person name="Miao H."/>
            <person name="Wang L."/>
            <person name="Qu L."/>
            <person name="Liu H."/>
            <person name="Sun Y."/>
            <person name="Le M."/>
            <person name="Wang Q."/>
            <person name="Wei S."/>
            <person name="Zheng Y."/>
            <person name="Lin W."/>
            <person name="Duan Y."/>
            <person name="Cao H."/>
            <person name="Xiong S."/>
            <person name="Wang X."/>
            <person name="Wei L."/>
            <person name="Li C."/>
            <person name="Ma Q."/>
            <person name="Ju M."/>
            <person name="Zhao R."/>
            <person name="Li G."/>
            <person name="Mu C."/>
            <person name="Tian Q."/>
            <person name="Mei H."/>
            <person name="Zhang T."/>
            <person name="Gao T."/>
            <person name="Zhang H."/>
        </authorList>
    </citation>
    <scope>NUCLEOTIDE SEQUENCE</scope>
    <source>
        <tissue evidence="2">Leaf</tissue>
    </source>
</reference>
<sequence>MVPCDRGDVAWRPPRSRGRRRSGRRPFVSLPPPPLRVAPFACAVAQKSGQPRRHPVSW</sequence>
<feature type="region of interest" description="Disordered" evidence="1">
    <location>
        <begin position="1"/>
        <end position="30"/>
    </location>
</feature>
<protein>
    <submittedName>
        <fullName evidence="2">Uncharacterized protein</fullName>
    </submittedName>
</protein>
<evidence type="ECO:0000313" key="2">
    <source>
        <dbReference type="EMBL" id="KAL0451929.1"/>
    </source>
</evidence>
<gene>
    <name evidence="2" type="ORF">Slati_1171000</name>
</gene>
<organism evidence="2">
    <name type="scientific">Sesamum latifolium</name>
    <dbReference type="NCBI Taxonomy" id="2727402"/>
    <lineage>
        <taxon>Eukaryota</taxon>
        <taxon>Viridiplantae</taxon>
        <taxon>Streptophyta</taxon>
        <taxon>Embryophyta</taxon>
        <taxon>Tracheophyta</taxon>
        <taxon>Spermatophyta</taxon>
        <taxon>Magnoliopsida</taxon>
        <taxon>eudicotyledons</taxon>
        <taxon>Gunneridae</taxon>
        <taxon>Pentapetalae</taxon>
        <taxon>asterids</taxon>
        <taxon>lamiids</taxon>
        <taxon>Lamiales</taxon>
        <taxon>Pedaliaceae</taxon>
        <taxon>Sesamum</taxon>
    </lineage>
</organism>
<dbReference type="AlphaFoldDB" id="A0AAW2XDS4"/>
<evidence type="ECO:0000256" key="1">
    <source>
        <dbReference type="SAM" id="MobiDB-lite"/>
    </source>
</evidence>
<comment type="caution">
    <text evidence="2">The sequence shown here is derived from an EMBL/GenBank/DDBJ whole genome shotgun (WGS) entry which is preliminary data.</text>
</comment>
<reference evidence="2" key="1">
    <citation type="submission" date="2020-06" db="EMBL/GenBank/DDBJ databases">
        <authorList>
            <person name="Li T."/>
            <person name="Hu X."/>
            <person name="Zhang T."/>
            <person name="Song X."/>
            <person name="Zhang H."/>
            <person name="Dai N."/>
            <person name="Sheng W."/>
            <person name="Hou X."/>
            <person name="Wei L."/>
        </authorList>
    </citation>
    <scope>NUCLEOTIDE SEQUENCE</scope>
    <source>
        <strain evidence="2">KEN1</strain>
        <tissue evidence="2">Leaf</tissue>
    </source>
</reference>
<proteinExistence type="predicted"/>
<dbReference type="EMBL" id="JACGWN010000004">
    <property type="protein sequence ID" value="KAL0451929.1"/>
    <property type="molecule type" value="Genomic_DNA"/>
</dbReference>
<accession>A0AAW2XDS4</accession>
<feature type="compositionally biased region" description="Basic residues" evidence="1">
    <location>
        <begin position="14"/>
        <end position="24"/>
    </location>
</feature>
<name>A0AAW2XDS4_9LAMI</name>